<evidence type="ECO:0000256" key="1">
    <source>
        <dbReference type="ARBA" id="ARBA00004141"/>
    </source>
</evidence>
<dbReference type="eggNOG" id="KOG3098">
    <property type="taxonomic scope" value="Eukaryota"/>
</dbReference>
<feature type="transmembrane region" description="Helical" evidence="5">
    <location>
        <begin position="65"/>
        <end position="86"/>
    </location>
</feature>
<dbReference type="InterPro" id="IPR051617">
    <property type="entry name" value="UNC-93-like_regulator"/>
</dbReference>
<dbReference type="SUPFAM" id="SSF103473">
    <property type="entry name" value="MFS general substrate transporter"/>
    <property type="match status" value="1"/>
</dbReference>
<accession>W9XRT8</accession>
<name>W9XRT8_9EURO</name>
<evidence type="ECO:0008006" key="8">
    <source>
        <dbReference type="Google" id="ProtNLM"/>
    </source>
</evidence>
<keyword evidence="4 5" id="KW-0472">Membrane</keyword>
<dbReference type="Proteomes" id="UP000019478">
    <property type="component" value="Unassembled WGS sequence"/>
</dbReference>
<dbReference type="GeneID" id="19170841"/>
<keyword evidence="3 5" id="KW-1133">Transmembrane helix</keyword>
<dbReference type="InterPro" id="IPR010291">
    <property type="entry name" value="Ion_channel_UNC-93"/>
</dbReference>
<dbReference type="RefSeq" id="XP_007735041.1">
    <property type="nucleotide sequence ID" value="XM_007736851.1"/>
</dbReference>
<reference evidence="6 7" key="1">
    <citation type="submission" date="2013-03" db="EMBL/GenBank/DDBJ databases">
        <title>The Genome Sequence of Capronia epimyces CBS 606.96.</title>
        <authorList>
            <consortium name="The Broad Institute Genomics Platform"/>
            <person name="Cuomo C."/>
            <person name="de Hoog S."/>
            <person name="Gorbushina A."/>
            <person name="Walker B."/>
            <person name="Young S.K."/>
            <person name="Zeng Q."/>
            <person name="Gargeya S."/>
            <person name="Fitzgerald M."/>
            <person name="Haas B."/>
            <person name="Abouelleil A."/>
            <person name="Allen A.W."/>
            <person name="Alvarado L."/>
            <person name="Arachchi H.M."/>
            <person name="Berlin A.M."/>
            <person name="Chapman S.B."/>
            <person name="Gainer-Dewar J."/>
            <person name="Goldberg J."/>
            <person name="Griggs A."/>
            <person name="Gujja S."/>
            <person name="Hansen M."/>
            <person name="Howarth C."/>
            <person name="Imamovic A."/>
            <person name="Ireland A."/>
            <person name="Larimer J."/>
            <person name="McCowan C."/>
            <person name="Murphy C."/>
            <person name="Pearson M."/>
            <person name="Poon T.W."/>
            <person name="Priest M."/>
            <person name="Roberts A."/>
            <person name="Saif S."/>
            <person name="Shea T."/>
            <person name="Sisk P."/>
            <person name="Sykes S."/>
            <person name="Wortman J."/>
            <person name="Nusbaum C."/>
            <person name="Birren B."/>
        </authorList>
    </citation>
    <scope>NUCLEOTIDE SEQUENCE [LARGE SCALE GENOMIC DNA]</scope>
    <source>
        <strain evidence="6 7">CBS 606.96</strain>
    </source>
</reference>
<dbReference type="HOGENOM" id="CLU_030884_1_2_1"/>
<feature type="transmembrane region" description="Helical" evidence="5">
    <location>
        <begin position="388"/>
        <end position="411"/>
    </location>
</feature>
<dbReference type="OrthoDB" id="196103at2759"/>
<dbReference type="EMBL" id="AMGY01000005">
    <property type="protein sequence ID" value="EXJ82918.1"/>
    <property type="molecule type" value="Genomic_DNA"/>
</dbReference>
<dbReference type="InterPro" id="IPR036259">
    <property type="entry name" value="MFS_trans_sf"/>
</dbReference>
<dbReference type="PANTHER" id="PTHR23294">
    <property type="entry name" value="ET TRANSLATION PRODUCT-RELATED"/>
    <property type="match status" value="1"/>
</dbReference>
<feature type="transmembrane region" description="Helical" evidence="5">
    <location>
        <begin position="159"/>
        <end position="179"/>
    </location>
</feature>
<dbReference type="GO" id="GO:0016020">
    <property type="term" value="C:membrane"/>
    <property type="evidence" value="ECO:0007669"/>
    <property type="project" value="UniProtKB-SubCell"/>
</dbReference>
<feature type="transmembrane region" description="Helical" evidence="5">
    <location>
        <begin position="318"/>
        <end position="334"/>
    </location>
</feature>
<evidence type="ECO:0000256" key="5">
    <source>
        <dbReference type="SAM" id="Phobius"/>
    </source>
</evidence>
<dbReference type="AlphaFoldDB" id="W9XRT8"/>
<proteinExistence type="predicted"/>
<comment type="caution">
    <text evidence="6">The sequence shown here is derived from an EMBL/GenBank/DDBJ whole genome shotgun (WGS) entry which is preliminary data.</text>
</comment>
<keyword evidence="2 5" id="KW-0812">Transmembrane</keyword>
<feature type="transmembrane region" description="Helical" evidence="5">
    <location>
        <begin position="453"/>
        <end position="473"/>
    </location>
</feature>
<gene>
    <name evidence="6" type="ORF">A1O3_06734</name>
</gene>
<feature type="transmembrane region" description="Helical" evidence="5">
    <location>
        <begin position="346"/>
        <end position="368"/>
    </location>
</feature>
<keyword evidence="7" id="KW-1185">Reference proteome</keyword>
<comment type="subcellular location">
    <subcellularLocation>
        <location evidence="1">Membrane</location>
        <topology evidence="1">Multi-pass membrane protein</topology>
    </subcellularLocation>
</comment>
<evidence type="ECO:0000256" key="4">
    <source>
        <dbReference type="ARBA" id="ARBA00023136"/>
    </source>
</evidence>
<evidence type="ECO:0000313" key="6">
    <source>
        <dbReference type="EMBL" id="EXJ82918.1"/>
    </source>
</evidence>
<feature type="transmembrane region" description="Helical" evidence="5">
    <location>
        <begin position="98"/>
        <end position="120"/>
    </location>
</feature>
<dbReference type="PANTHER" id="PTHR23294:SF59">
    <property type="entry name" value="UNC93-LIKE PROTEIN C922.05C"/>
    <property type="match status" value="1"/>
</dbReference>
<dbReference type="Pfam" id="PF05978">
    <property type="entry name" value="UNC-93"/>
    <property type="match status" value="1"/>
</dbReference>
<evidence type="ECO:0000313" key="7">
    <source>
        <dbReference type="Proteomes" id="UP000019478"/>
    </source>
</evidence>
<sequence length="517" mass="56347">MTATLTSSIDAEGQKDAAMVVVGRDHILMTHDEATKVVKGSLELPKPYHVLGLKIPAYSHPRVQAAMLGLVLLMTVGMYGVIMSLGGAGQETAYLADVSNIALCAVFTVFCFVAPALLMYFGLRPMLCFGGVGYAAFAASLWCYNHTGNTGFVIFGGAWNGLSAATLWQAVGTGVAAYAAEGLKGFYISIMWSILNVGALIGAAIPLGQNWNAGDNNGSRVNDGTYIGFFVLMICGSVIGLTLYPWQKMVREDGSRVTLGDHKTLKQELVSSYRVVMAHRWIVFFFPMSWAVNFYFIYQGNQYNGAVFTVRGRSLNALLNGLGAIIAPWVLWLITDKLPLQRRGRALAGAIYVFVLVNAIWIGGYFAMRETVMGLTEAERMDVFSPGYASHAFLYFMYGYLDATYNCFSYWFIGALSNEPTEIAVYAGIFRVLNSASLLAAYALNLDNYSKEFMFGCSWAFTAAGPVFVLPIIKYWMNDTNMVSASEVDLIDGTAVEEGEVSDLKHGAEVSVTTEKS</sequence>
<evidence type="ECO:0000256" key="2">
    <source>
        <dbReference type="ARBA" id="ARBA00022692"/>
    </source>
</evidence>
<feature type="transmembrane region" description="Helical" evidence="5">
    <location>
        <begin position="186"/>
        <end position="205"/>
    </location>
</feature>
<protein>
    <recommendedName>
        <fullName evidence="8">UNC93-like protein</fullName>
    </recommendedName>
</protein>
<feature type="transmembrane region" description="Helical" evidence="5">
    <location>
        <begin position="225"/>
        <end position="246"/>
    </location>
</feature>
<evidence type="ECO:0000256" key="3">
    <source>
        <dbReference type="ARBA" id="ARBA00022989"/>
    </source>
</evidence>
<organism evidence="6 7">
    <name type="scientific">Capronia epimyces CBS 606.96</name>
    <dbReference type="NCBI Taxonomy" id="1182542"/>
    <lineage>
        <taxon>Eukaryota</taxon>
        <taxon>Fungi</taxon>
        <taxon>Dikarya</taxon>
        <taxon>Ascomycota</taxon>
        <taxon>Pezizomycotina</taxon>
        <taxon>Eurotiomycetes</taxon>
        <taxon>Chaetothyriomycetidae</taxon>
        <taxon>Chaetothyriales</taxon>
        <taxon>Herpotrichiellaceae</taxon>
        <taxon>Capronia</taxon>
    </lineage>
</organism>
<feature type="transmembrane region" description="Helical" evidence="5">
    <location>
        <begin position="423"/>
        <end position="441"/>
    </location>
</feature>
<feature type="transmembrane region" description="Helical" evidence="5">
    <location>
        <begin position="281"/>
        <end position="298"/>
    </location>
</feature>